<evidence type="ECO:0000256" key="5">
    <source>
        <dbReference type="SAM" id="Coils"/>
    </source>
</evidence>
<dbReference type="Pfam" id="PF00672">
    <property type="entry name" value="HAMP"/>
    <property type="match status" value="1"/>
</dbReference>
<proteinExistence type="inferred from homology"/>
<dbReference type="EMBL" id="JAKOGG010000006">
    <property type="protein sequence ID" value="MCS4557023.1"/>
    <property type="molecule type" value="Genomic_DNA"/>
</dbReference>
<organism evidence="9 10">
    <name type="scientific">Shewanella electrica</name>
    <dbReference type="NCBI Taxonomy" id="515560"/>
    <lineage>
        <taxon>Bacteria</taxon>
        <taxon>Pseudomonadati</taxon>
        <taxon>Pseudomonadota</taxon>
        <taxon>Gammaproteobacteria</taxon>
        <taxon>Alteromonadales</taxon>
        <taxon>Shewanellaceae</taxon>
        <taxon>Shewanella</taxon>
    </lineage>
</organism>
<reference evidence="9 10" key="1">
    <citation type="submission" date="2022-02" db="EMBL/GenBank/DDBJ databases">
        <authorList>
            <person name="Zhuang L."/>
        </authorList>
    </citation>
    <scope>NUCLEOTIDE SEQUENCE [LARGE SCALE GENOMIC DNA]</scope>
    <source>
        <strain evidence="9 10">C32</strain>
    </source>
</reference>
<keyword evidence="5" id="KW-0175">Coiled coil</keyword>
<dbReference type="PROSITE" id="PS50111">
    <property type="entry name" value="CHEMOTAXIS_TRANSDUC_2"/>
    <property type="match status" value="1"/>
</dbReference>
<keyword evidence="2 4" id="KW-0807">Transducer</keyword>
<keyword evidence="6" id="KW-0472">Membrane</keyword>
<gene>
    <name evidence="9" type="ORF">L9G74_11265</name>
</gene>
<feature type="transmembrane region" description="Helical" evidence="6">
    <location>
        <begin position="282"/>
        <end position="302"/>
    </location>
</feature>
<keyword evidence="10" id="KW-1185">Reference proteome</keyword>
<name>A0ABT2FL08_9GAMM</name>
<feature type="domain" description="HAMP" evidence="8">
    <location>
        <begin position="304"/>
        <end position="356"/>
    </location>
</feature>
<feature type="domain" description="Methyl-accepting transducer" evidence="7">
    <location>
        <begin position="361"/>
        <end position="597"/>
    </location>
</feature>
<dbReference type="PRINTS" id="PR00260">
    <property type="entry name" value="CHEMTRNSDUCR"/>
</dbReference>
<evidence type="ECO:0000256" key="3">
    <source>
        <dbReference type="ARBA" id="ARBA00029447"/>
    </source>
</evidence>
<evidence type="ECO:0000256" key="1">
    <source>
        <dbReference type="ARBA" id="ARBA00004370"/>
    </source>
</evidence>
<dbReference type="InterPro" id="IPR004089">
    <property type="entry name" value="MCPsignal_dom"/>
</dbReference>
<evidence type="ECO:0000256" key="6">
    <source>
        <dbReference type="SAM" id="Phobius"/>
    </source>
</evidence>
<dbReference type="SUPFAM" id="SSF58104">
    <property type="entry name" value="Methyl-accepting chemotaxis protein (MCP) signaling domain"/>
    <property type="match status" value="1"/>
</dbReference>
<keyword evidence="6" id="KW-0812">Transmembrane</keyword>
<dbReference type="PANTHER" id="PTHR32089:SF120">
    <property type="entry name" value="METHYL-ACCEPTING CHEMOTAXIS PROTEIN TLPQ"/>
    <property type="match status" value="1"/>
</dbReference>
<dbReference type="Pfam" id="PF00015">
    <property type="entry name" value="MCPsignal"/>
    <property type="match status" value="1"/>
</dbReference>
<evidence type="ECO:0000313" key="9">
    <source>
        <dbReference type="EMBL" id="MCS4557023.1"/>
    </source>
</evidence>
<dbReference type="InterPro" id="IPR004090">
    <property type="entry name" value="Chemotax_Me-accpt_rcpt"/>
</dbReference>
<comment type="similarity">
    <text evidence="3">Belongs to the methyl-accepting chemotaxis (MCP) protein family.</text>
</comment>
<protein>
    <submittedName>
        <fullName evidence="9">Methyl-accepting chemotaxis protein</fullName>
    </submittedName>
</protein>
<evidence type="ECO:0000259" key="8">
    <source>
        <dbReference type="PROSITE" id="PS50885"/>
    </source>
</evidence>
<feature type="transmembrane region" description="Helical" evidence="6">
    <location>
        <begin position="6"/>
        <end position="32"/>
    </location>
</feature>
<dbReference type="Gene3D" id="1.10.287.950">
    <property type="entry name" value="Methyl-accepting chemotaxis protein"/>
    <property type="match status" value="1"/>
</dbReference>
<accession>A0ABT2FL08</accession>
<dbReference type="PANTHER" id="PTHR32089">
    <property type="entry name" value="METHYL-ACCEPTING CHEMOTAXIS PROTEIN MCPB"/>
    <property type="match status" value="1"/>
</dbReference>
<reference evidence="10" key="2">
    <citation type="submission" date="2023-07" db="EMBL/GenBank/DDBJ databases">
        <title>Shewanella mangrovi sp. nov., an acetaldehyde- degrading bacterium isolated from mangrove sediment.</title>
        <authorList>
            <person name="Liu Y."/>
        </authorList>
    </citation>
    <scope>NUCLEOTIDE SEQUENCE [LARGE SCALE GENOMIC DNA]</scope>
    <source>
        <strain evidence="10">C32</strain>
    </source>
</reference>
<dbReference type="Proteomes" id="UP001201549">
    <property type="component" value="Unassembled WGS sequence"/>
</dbReference>
<dbReference type="CDD" id="cd11386">
    <property type="entry name" value="MCP_signal"/>
    <property type="match status" value="1"/>
</dbReference>
<sequence>MENISLAVKLAIAFGFMIVLSIVLTVSGWLGLTKVIDSGNKLFQIQTMSQTVASLKATRENYQRTMALEDKQHLSQMVQQLQQSLQTELPKYRSEDARRRIERALVTVNDYQQILNQLASIIDQKVVKTDQVMSMASHINKLQREHVKQLQDQANDEVPWQAIAMLNAADTYMEQLEKLAVTWLVAHADGQQTYRQIEAKAQSMTALWQQASYVDARVNIGQLNQALNELLAGYRQLLQLDEKVASAKDTFIGSAASLRDDVKELKEFQSLSRAQANQQAKIMLASVAGLALVIGFAATLIMKAQIVTPIQETVALAARIAKGDLTHKVTSKRQDELGVLQRAMGEMSQSLKELVSNVSSGIAELSSSATQLSAATVQNRANLGKQHIEIEQVAAAINQMTTTVHDVANNAEQTSVATGTAQQVTQEGTIGVQQAIVSVRELNQVIENTSAVMAQLASQSDNIGSVLSVIKSIAEQTNLLALNAAIEAARAGEQGRGFAVVADEVRQLAQRTQQSTAEIEQMIQQLQQESQNAVKMMEVSQNLASGNSDMASAVGELFEQIAKAVSDVQQMNHQIATAAEEQSVVAEEINRRVAEVNDIAGLSATSSNETAEATERLAALGAQLKVSISGFKVA</sequence>
<evidence type="ECO:0000259" key="7">
    <source>
        <dbReference type="PROSITE" id="PS50111"/>
    </source>
</evidence>
<dbReference type="SMART" id="SM00304">
    <property type="entry name" value="HAMP"/>
    <property type="match status" value="2"/>
</dbReference>
<dbReference type="RefSeq" id="WP_238896454.1">
    <property type="nucleotide sequence ID" value="NZ_JAKOGG010000006.1"/>
</dbReference>
<comment type="caution">
    <text evidence="9">The sequence shown here is derived from an EMBL/GenBank/DDBJ whole genome shotgun (WGS) entry which is preliminary data.</text>
</comment>
<keyword evidence="6" id="KW-1133">Transmembrane helix</keyword>
<dbReference type="InterPro" id="IPR003660">
    <property type="entry name" value="HAMP_dom"/>
</dbReference>
<evidence type="ECO:0000313" key="10">
    <source>
        <dbReference type="Proteomes" id="UP001201549"/>
    </source>
</evidence>
<dbReference type="SMART" id="SM00283">
    <property type="entry name" value="MA"/>
    <property type="match status" value="1"/>
</dbReference>
<evidence type="ECO:0000256" key="2">
    <source>
        <dbReference type="ARBA" id="ARBA00023224"/>
    </source>
</evidence>
<dbReference type="PROSITE" id="PS50885">
    <property type="entry name" value="HAMP"/>
    <property type="match status" value="1"/>
</dbReference>
<feature type="coiled-coil region" evidence="5">
    <location>
        <begin position="505"/>
        <end position="581"/>
    </location>
</feature>
<evidence type="ECO:0000256" key="4">
    <source>
        <dbReference type="PROSITE-ProRule" id="PRU00284"/>
    </source>
</evidence>
<dbReference type="CDD" id="cd06225">
    <property type="entry name" value="HAMP"/>
    <property type="match status" value="1"/>
</dbReference>
<comment type="subcellular location">
    <subcellularLocation>
        <location evidence="1">Membrane</location>
    </subcellularLocation>
</comment>